<dbReference type="Proteomes" id="UP000410049">
    <property type="component" value="Unassembled WGS sequence"/>
</dbReference>
<evidence type="ECO:0000313" key="2">
    <source>
        <dbReference type="EMBL" id="KAA8825685.1"/>
    </source>
</evidence>
<organism evidence="2 3">
    <name type="scientific">Bifidobacterium myosotis</name>
    <dbReference type="NCBI Taxonomy" id="1630166"/>
    <lineage>
        <taxon>Bacteria</taxon>
        <taxon>Bacillati</taxon>
        <taxon>Actinomycetota</taxon>
        <taxon>Actinomycetes</taxon>
        <taxon>Bifidobacteriales</taxon>
        <taxon>Bifidobacteriaceae</taxon>
        <taxon>Bifidobacterium</taxon>
    </lineage>
</organism>
<proteinExistence type="predicted"/>
<sequence>MQNIQKLAKKGIASLIGAAMLGALGLAVVPTANAASTCEAENWASLEGCLNRSNAGSVDIINVIDDIADTGFGHLSGQYSNLNVTNTVTIMGNGHTVSYAHFHVTGGTFTLDNLKVNDGIENWPTYASEIPVSITGATLNLTNGSSLYTNGGVGRAIGILVGDNSTLNLQSAGADWGSNYGGTQAIRAASGAIVTNNSKIGETSFDESVAATVEPVSNVKINITDGVYVNENSGTDNDTYAVNTWGADVTVGGSARVQEVYVKDGTYTQTDGEITPDIDSSSVKSGNASLTLDGSAKAYIEGGTLRTADLNSGARKSIHLLSADAKAYLRPQDPATPIVFGNGEVYGFKATEFQTPTNEKPYAFTTEYGHANLGSLTEDPNKPELRVFSGDVLSAESLAGQVANDANAQDVNNMSGQSAGSLVVPNTNKLGGSTSSVRKDLVVYAKITFNDGKFVSAADGVTPTATLYGAPGAKNTYTYYDSYNNSGWSNPAELSYNGDLTKPTDNGLFAGWYRDDKLEEPLTNFTGDPRFPFGYFVSKETQNVFVQRSAVNTNGKFAIRVYSAVPNAHFNGFAFVNLTLYDPTQNLSKKFVVSTTTLYKTAPVNGSGTALTPADYGKSGSDAKYWAVGTLTSIPGEWADSQVAATPQWTTLDGTSVSRGIAGGSDFTLPTAESGVSAAKPLQ</sequence>
<dbReference type="EMBL" id="RZUH01000014">
    <property type="protein sequence ID" value="KAA8825685.1"/>
    <property type="molecule type" value="Genomic_DNA"/>
</dbReference>
<feature type="signal peptide" evidence="1">
    <location>
        <begin position="1"/>
        <end position="34"/>
    </location>
</feature>
<gene>
    <name evidence="2" type="ORF">EMO91_12055</name>
</gene>
<evidence type="ECO:0000313" key="3">
    <source>
        <dbReference type="Proteomes" id="UP000410049"/>
    </source>
</evidence>
<dbReference type="RefSeq" id="WP_150380147.1">
    <property type="nucleotide sequence ID" value="NZ_RZUH01000014.1"/>
</dbReference>
<protein>
    <recommendedName>
        <fullName evidence="4">Cell surface protein</fullName>
    </recommendedName>
</protein>
<feature type="chain" id="PRO_5024399007" description="Cell surface protein" evidence="1">
    <location>
        <begin position="35"/>
        <end position="683"/>
    </location>
</feature>
<accession>A0A5M9ZGJ2</accession>
<dbReference type="AlphaFoldDB" id="A0A5M9ZGJ2"/>
<evidence type="ECO:0000256" key="1">
    <source>
        <dbReference type="SAM" id="SignalP"/>
    </source>
</evidence>
<reference evidence="2 3" key="1">
    <citation type="journal article" date="2019" name="Syst. Appl. Microbiol.">
        <title>Characterization of Bifidobacterium species in feaces of the Egyptian fruit bat: Description of B. vespertilionis sp. nov. and B. rousetti sp. nov.</title>
        <authorList>
            <person name="Modesto M."/>
            <person name="Satti M."/>
            <person name="Watanabe K."/>
            <person name="Puglisi E."/>
            <person name="Morelli L."/>
            <person name="Huang C.-H."/>
            <person name="Liou J.-S."/>
            <person name="Miyashita M."/>
            <person name="Tamura T."/>
            <person name="Saito S."/>
            <person name="Mori K."/>
            <person name="Huang L."/>
            <person name="Sciavilla P."/>
            <person name="Sandri C."/>
            <person name="Spiezio C."/>
            <person name="Vitali F."/>
            <person name="Cavalieri D."/>
            <person name="Perpetuini G."/>
            <person name="Tofalo R."/>
            <person name="Bonetti A."/>
            <person name="Arita M."/>
            <person name="Mattarelli P."/>
        </authorList>
    </citation>
    <scope>NUCLEOTIDE SEQUENCE [LARGE SCALE GENOMIC DNA]</scope>
    <source>
        <strain evidence="2 3">RST17</strain>
    </source>
</reference>
<keyword evidence="1" id="KW-0732">Signal</keyword>
<name>A0A5M9ZGJ2_9BIFI</name>
<evidence type="ECO:0008006" key="4">
    <source>
        <dbReference type="Google" id="ProtNLM"/>
    </source>
</evidence>
<comment type="caution">
    <text evidence="2">The sequence shown here is derived from an EMBL/GenBank/DDBJ whole genome shotgun (WGS) entry which is preliminary data.</text>
</comment>